<feature type="binding site" evidence="5">
    <location>
        <position position="331"/>
    </location>
    <ligand>
        <name>a divalent metal cation</name>
        <dbReference type="ChEBI" id="CHEBI:60240"/>
        <label>1</label>
    </ligand>
</feature>
<dbReference type="OrthoDB" id="9792792at2"/>
<dbReference type="GO" id="GO:0046872">
    <property type="term" value="F:metal ion binding"/>
    <property type="evidence" value="ECO:0007669"/>
    <property type="project" value="UniProtKB-UniRule"/>
</dbReference>
<keyword evidence="7" id="KW-1185">Reference proteome</keyword>
<organism evidence="6 7">
    <name type="scientific">Lucifera butyrica</name>
    <dbReference type="NCBI Taxonomy" id="1351585"/>
    <lineage>
        <taxon>Bacteria</taxon>
        <taxon>Bacillati</taxon>
        <taxon>Bacillota</taxon>
        <taxon>Negativicutes</taxon>
        <taxon>Veillonellales</taxon>
        <taxon>Veillonellaceae</taxon>
        <taxon>Lucifera</taxon>
    </lineage>
</organism>
<evidence type="ECO:0000256" key="5">
    <source>
        <dbReference type="PIRSR" id="PIRSR602678-1"/>
    </source>
</evidence>
<dbReference type="PANTHER" id="PTHR13799">
    <property type="entry name" value="NGG1 INTERACTING FACTOR 3"/>
    <property type="match status" value="1"/>
</dbReference>
<dbReference type="FunFam" id="3.40.1390.30:FF:000001">
    <property type="entry name" value="GTP cyclohydrolase 1 type 2"/>
    <property type="match status" value="1"/>
</dbReference>
<keyword evidence="6" id="KW-0378">Hydrolase</keyword>
<keyword evidence="3 4" id="KW-0479">Metal-binding</keyword>
<evidence type="ECO:0000256" key="4">
    <source>
        <dbReference type="PIRNR" id="PIRNR037489"/>
    </source>
</evidence>
<proteinExistence type="inferred from homology"/>
<sequence>MSVTCQMVIDEMEKLAPAYLAEDWDHVGLLVGDPAQKVKNILVVLDVTLPTVLYAAEQKVDMIISHHPLFFKGLDKIRTDKNLGNILAVLLKNNIAVYAAHTNLDIAPGGVNDVLAGLVGLQDILILQVTRVEKFNKLVVFVPRPHAEPVRAAILDAGAGHIGKYSHCSFTAAGMGTFMPLAGTSPYIGRQNRLESVEEVRLETVVPASISTKVIQCLKAVHPYEEVAYDLYPLTNPVVSFGLGRTGSLKKPQSLTSFASQVKQVLQIPAVKVAGDANQPIQKVAVCGGSGAELIPAAAKAGAKVLVTGDVKYHQAQEAVSMGLSVIDAGHFATEYPVLSHVVNYLKQSAASNQWDLTVHSGGANQDIFHWYD</sequence>
<dbReference type="AlphaFoldDB" id="A0A498R0M3"/>
<evidence type="ECO:0000313" key="7">
    <source>
        <dbReference type="Proteomes" id="UP000277811"/>
    </source>
</evidence>
<feature type="binding site" evidence="5">
    <location>
        <position position="105"/>
    </location>
    <ligand>
        <name>a divalent metal cation</name>
        <dbReference type="ChEBI" id="CHEBI:60240"/>
        <label>1</label>
    </ligand>
</feature>
<evidence type="ECO:0000256" key="2">
    <source>
        <dbReference type="ARBA" id="ARBA00022112"/>
    </source>
</evidence>
<dbReference type="SUPFAM" id="SSF102705">
    <property type="entry name" value="NIF3 (NGG1p interacting factor 3)-like"/>
    <property type="match status" value="1"/>
</dbReference>
<dbReference type="GO" id="GO:0005737">
    <property type="term" value="C:cytoplasm"/>
    <property type="evidence" value="ECO:0007669"/>
    <property type="project" value="TreeGrafter"/>
</dbReference>
<feature type="binding site" evidence="5">
    <location>
        <position position="67"/>
    </location>
    <ligand>
        <name>a divalent metal cation</name>
        <dbReference type="ChEBI" id="CHEBI:60240"/>
        <label>1</label>
    </ligand>
</feature>
<dbReference type="PIRSF" id="PIRSF037489">
    <property type="entry name" value="UCP037489_NIF3_YqfO"/>
    <property type="match status" value="1"/>
</dbReference>
<feature type="binding site" evidence="5">
    <location>
        <position position="335"/>
    </location>
    <ligand>
        <name>a divalent metal cation</name>
        <dbReference type="ChEBI" id="CHEBI:60240"/>
        <label>1</label>
    </ligand>
</feature>
<gene>
    <name evidence="6" type="ORF">LUCI_1277</name>
</gene>
<evidence type="ECO:0000256" key="1">
    <source>
        <dbReference type="ARBA" id="ARBA00006964"/>
    </source>
</evidence>
<dbReference type="InterPro" id="IPR036069">
    <property type="entry name" value="DUF34/NIF3_sf"/>
</dbReference>
<dbReference type="EMBL" id="UPPP01000061">
    <property type="protein sequence ID" value="VBB06066.1"/>
    <property type="molecule type" value="Genomic_DNA"/>
</dbReference>
<evidence type="ECO:0000313" key="6">
    <source>
        <dbReference type="EMBL" id="VBB06066.1"/>
    </source>
</evidence>
<dbReference type="InterPro" id="IPR002678">
    <property type="entry name" value="DUF34/NIF3"/>
</dbReference>
<dbReference type="FunFam" id="3.30.70.120:FF:000006">
    <property type="entry name" value="GTP cyclohydrolase 1 type 2 homolog"/>
    <property type="match status" value="1"/>
</dbReference>
<dbReference type="Gene3D" id="3.40.1390.30">
    <property type="entry name" value="NIF3 (NGG1p interacting factor 3)-like"/>
    <property type="match status" value="1"/>
</dbReference>
<comment type="similarity">
    <text evidence="1 4">Belongs to the GTP cyclohydrolase I type 2/NIF3 family.</text>
</comment>
<dbReference type="RefSeq" id="WP_122627024.1">
    <property type="nucleotide sequence ID" value="NZ_UPPP01000061.1"/>
</dbReference>
<name>A0A498R0M3_9FIRM</name>
<feature type="binding site" evidence="5">
    <location>
        <position position="66"/>
    </location>
    <ligand>
        <name>a divalent metal cation</name>
        <dbReference type="ChEBI" id="CHEBI:60240"/>
        <label>1</label>
    </ligand>
</feature>
<evidence type="ECO:0000256" key="3">
    <source>
        <dbReference type="ARBA" id="ARBA00022723"/>
    </source>
</evidence>
<dbReference type="Pfam" id="PF01784">
    <property type="entry name" value="DUF34_NIF3"/>
    <property type="match status" value="1"/>
</dbReference>
<dbReference type="InterPro" id="IPR017221">
    <property type="entry name" value="DUF34/NIF3_bac"/>
</dbReference>
<protein>
    <recommendedName>
        <fullName evidence="2 4">GTP cyclohydrolase 1 type 2 homolog</fullName>
    </recommendedName>
</protein>
<dbReference type="PANTHER" id="PTHR13799:SF14">
    <property type="entry name" value="GTP CYCLOHYDROLASE 1 TYPE 2 HOMOLOG"/>
    <property type="match status" value="1"/>
</dbReference>
<dbReference type="InterPro" id="IPR015867">
    <property type="entry name" value="N-reg_PII/ATP_PRibTrfase_C"/>
</dbReference>
<reference evidence="6 7" key="1">
    <citation type="submission" date="2018-06" db="EMBL/GenBank/DDBJ databases">
        <authorList>
            <person name="Strepis N."/>
        </authorList>
    </citation>
    <scope>NUCLEOTIDE SEQUENCE [LARGE SCALE GENOMIC DNA]</scope>
    <source>
        <strain evidence="6">LUCI</strain>
    </source>
</reference>
<dbReference type="NCBIfam" id="TIGR00486">
    <property type="entry name" value="YbgI_SA1388"/>
    <property type="match status" value="1"/>
</dbReference>
<dbReference type="GO" id="GO:0016787">
    <property type="term" value="F:hydrolase activity"/>
    <property type="evidence" value="ECO:0007669"/>
    <property type="project" value="UniProtKB-KW"/>
</dbReference>
<dbReference type="Proteomes" id="UP000277811">
    <property type="component" value="Unassembled WGS sequence"/>
</dbReference>
<accession>A0A498R0M3</accession>
<dbReference type="Gene3D" id="3.30.70.120">
    <property type="match status" value="1"/>
</dbReference>